<dbReference type="OrthoDB" id="5978656at2759"/>
<reference evidence="2" key="1">
    <citation type="journal article" date="2020" name="Stud. Mycol.">
        <title>101 Dothideomycetes genomes: a test case for predicting lifestyles and emergence of pathogens.</title>
        <authorList>
            <person name="Haridas S."/>
            <person name="Albert R."/>
            <person name="Binder M."/>
            <person name="Bloem J."/>
            <person name="Labutti K."/>
            <person name="Salamov A."/>
            <person name="Andreopoulos B."/>
            <person name="Baker S."/>
            <person name="Barry K."/>
            <person name="Bills G."/>
            <person name="Bluhm B."/>
            <person name="Cannon C."/>
            <person name="Castanera R."/>
            <person name="Culley D."/>
            <person name="Daum C."/>
            <person name="Ezra D."/>
            <person name="Gonzalez J."/>
            <person name="Henrissat B."/>
            <person name="Kuo A."/>
            <person name="Liang C."/>
            <person name="Lipzen A."/>
            <person name="Lutzoni F."/>
            <person name="Magnuson J."/>
            <person name="Mondo S."/>
            <person name="Nolan M."/>
            <person name="Ohm R."/>
            <person name="Pangilinan J."/>
            <person name="Park H.-J."/>
            <person name="Ramirez L."/>
            <person name="Alfaro M."/>
            <person name="Sun H."/>
            <person name="Tritt A."/>
            <person name="Yoshinaga Y."/>
            <person name="Zwiers L.-H."/>
            <person name="Turgeon B."/>
            <person name="Goodwin S."/>
            <person name="Spatafora J."/>
            <person name="Crous P."/>
            <person name="Grigoriev I."/>
        </authorList>
    </citation>
    <scope>NUCLEOTIDE SEQUENCE</scope>
    <source>
        <strain evidence="2">CBS 175.79</strain>
    </source>
</reference>
<evidence type="ECO:0000313" key="3">
    <source>
        <dbReference type="Proteomes" id="UP000799778"/>
    </source>
</evidence>
<feature type="region of interest" description="Disordered" evidence="1">
    <location>
        <begin position="1"/>
        <end position="25"/>
    </location>
</feature>
<dbReference type="RefSeq" id="XP_033386637.1">
    <property type="nucleotide sequence ID" value="XM_033533778.1"/>
</dbReference>
<accession>A0A6A5XYA9</accession>
<protein>
    <submittedName>
        <fullName evidence="2">Uncharacterized protein</fullName>
    </submittedName>
</protein>
<dbReference type="EMBL" id="ML978068">
    <property type="protein sequence ID" value="KAF2018298.1"/>
    <property type="molecule type" value="Genomic_DNA"/>
</dbReference>
<gene>
    <name evidence="2" type="ORF">BU24DRAFT_491282</name>
</gene>
<dbReference type="AlphaFoldDB" id="A0A6A5XYA9"/>
<dbReference type="Proteomes" id="UP000799778">
    <property type="component" value="Unassembled WGS sequence"/>
</dbReference>
<name>A0A6A5XYA9_9PLEO</name>
<proteinExistence type="predicted"/>
<dbReference type="GeneID" id="54291175"/>
<sequence length="485" mass="55111">MIVNSLDPKSDSPIKSPSPRRPKLDITSPTFEDVYQLSLRRVMNIVITDQDDPPYLLFPTAEHTQVQFFTESDWKEFGNMELEASRLRFTLTRYPERGPPLACETTLKLLLSETSILKKWLEIVGDIQNESKQAMMEAHNAMLSQHSDEREPNTKESFVTVPVGYVTNDKSVDLQLQLWERALAEIAEALTSSEVQNIDQFLQIYSFLKDSIGGLNVSFQPRIALFQRLIQDVHNTIPDKILSTETWKLVAAQCAAESSFLAIEKLKKVSYIHFTNHQVLPYVYVSLRKLPRAEFSVPKRVLEIAMEMVSNSTPERLCDIAPITIAYVAPLKHEGKMFKVVIDGNNRVTAILLLQFLAASSSLDSFDVGALQQFCDDLGLGMKWFLDMKDVAEELFSRSEYLESFRSHVPVLRSFAQVSRVAALVVQEQEFHTICMSRTTGSRLILLQPMHQALYNDKTLPFGWAAQHGQAHGRSMGFKPLLPRR</sequence>
<evidence type="ECO:0000313" key="2">
    <source>
        <dbReference type="EMBL" id="KAF2018298.1"/>
    </source>
</evidence>
<evidence type="ECO:0000256" key="1">
    <source>
        <dbReference type="SAM" id="MobiDB-lite"/>
    </source>
</evidence>
<keyword evidence="3" id="KW-1185">Reference proteome</keyword>
<feature type="compositionally biased region" description="Low complexity" evidence="1">
    <location>
        <begin position="1"/>
        <end position="17"/>
    </location>
</feature>
<organism evidence="2 3">
    <name type="scientific">Aaosphaeria arxii CBS 175.79</name>
    <dbReference type="NCBI Taxonomy" id="1450172"/>
    <lineage>
        <taxon>Eukaryota</taxon>
        <taxon>Fungi</taxon>
        <taxon>Dikarya</taxon>
        <taxon>Ascomycota</taxon>
        <taxon>Pezizomycotina</taxon>
        <taxon>Dothideomycetes</taxon>
        <taxon>Pleosporomycetidae</taxon>
        <taxon>Pleosporales</taxon>
        <taxon>Pleosporales incertae sedis</taxon>
        <taxon>Aaosphaeria</taxon>
    </lineage>
</organism>